<dbReference type="Gene3D" id="3.40.50.300">
    <property type="entry name" value="P-loop containing nucleotide triphosphate hydrolases"/>
    <property type="match status" value="1"/>
</dbReference>
<dbReference type="InterPro" id="IPR052215">
    <property type="entry name" value="Plant_ABCG"/>
</dbReference>
<protein>
    <submittedName>
        <fullName evidence="5">ABC transporter G family member 12</fullName>
    </submittedName>
</protein>
<evidence type="ECO:0000256" key="3">
    <source>
        <dbReference type="SAM" id="MobiDB-lite"/>
    </source>
</evidence>
<evidence type="ECO:0000259" key="4">
    <source>
        <dbReference type="Pfam" id="PF00005"/>
    </source>
</evidence>
<feature type="compositionally biased region" description="Gly residues" evidence="3">
    <location>
        <begin position="8"/>
        <end position="24"/>
    </location>
</feature>
<dbReference type="InterPro" id="IPR027417">
    <property type="entry name" value="P-loop_NTPase"/>
</dbReference>
<dbReference type="PANTHER" id="PTHR48042">
    <property type="entry name" value="ABC TRANSPORTER G FAMILY MEMBER 11"/>
    <property type="match status" value="1"/>
</dbReference>
<evidence type="ECO:0000313" key="6">
    <source>
        <dbReference type="Proteomes" id="UP000288805"/>
    </source>
</evidence>
<dbReference type="Pfam" id="PF00005">
    <property type="entry name" value="ABC_tran"/>
    <property type="match status" value="1"/>
</dbReference>
<sequence>MEIEVEGDNGGGGGGGGGVGGNGGGDHDHRRLVAYLVWEDLTVVVPSFRGGATRRLLHGVTGYAEPGRIMAVMGPSGSGKSTLLDSLAGLFFFSSSAQL</sequence>
<dbReference type="PANTHER" id="PTHR48042:SF18">
    <property type="entry name" value="ABC TRANSPORTER G FAMILY MEMBER 12"/>
    <property type="match status" value="1"/>
</dbReference>
<gene>
    <name evidence="5" type="primary">ABCG12</name>
    <name evidence="5" type="ORF">CK203_004620</name>
</gene>
<comment type="similarity">
    <text evidence="1">Belongs to the ABC transporter superfamily. ABCG family. Eye pigment precursor importer (TC 3.A.1.204) subfamily.</text>
</comment>
<reference evidence="5 6" key="1">
    <citation type="journal article" date="2018" name="PLoS Genet.">
        <title>Population sequencing reveals clonal diversity and ancestral inbreeding in the grapevine cultivar Chardonnay.</title>
        <authorList>
            <person name="Roach M.J."/>
            <person name="Johnson D.L."/>
            <person name="Bohlmann J."/>
            <person name="van Vuuren H.J."/>
            <person name="Jones S.J."/>
            <person name="Pretorius I.S."/>
            <person name="Schmidt S.A."/>
            <person name="Borneman A.R."/>
        </authorList>
    </citation>
    <scope>NUCLEOTIDE SEQUENCE [LARGE SCALE GENOMIC DNA]</scope>
    <source>
        <strain evidence="6">cv. Chardonnay</strain>
        <tissue evidence="5">Leaf</tissue>
    </source>
</reference>
<dbReference type="OrthoDB" id="66620at2759"/>
<name>A0A438KFY0_VITVI</name>
<organism evidence="5 6">
    <name type="scientific">Vitis vinifera</name>
    <name type="common">Grape</name>
    <dbReference type="NCBI Taxonomy" id="29760"/>
    <lineage>
        <taxon>Eukaryota</taxon>
        <taxon>Viridiplantae</taxon>
        <taxon>Streptophyta</taxon>
        <taxon>Embryophyta</taxon>
        <taxon>Tracheophyta</taxon>
        <taxon>Spermatophyta</taxon>
        <taxon>Magnoliopsida</taxon>
        <taxon>eudicotyledons</taxon>
        <taxon>Gunneridae</taxon>
        <taxon>Pentapetalae</taxon>
        <taxon>rosids</taxon>
        <taxon>Vitales</taxon>
        <taxon>Vitaceae</taxon>
        <taxon>Viteae</taxon>
        <taxon>Vitis</taxon>
    </lineage>
</organism>
<evidence type="ECO:0000313" key="5">
    <source>
        <dbReference type="EMBL" id="RVX20106.1"/>
    </source>
</evidence>
<dbReference type="GO" id="GO:0005524">
    <property type="term" value="F:ATP binding"/>
    <property type="evidence" value="ECO:0007669"/>
    <property type="project" value="InterPro"/>
</dbReference>
<feature type="domain" description="ABC transporter" evidence="4">
    <location>
        <begin position="57"/>
        <end position="90"/>
    </location>
</feature>
<evidence type="ECO:0000256" key="2">
    <source>
        <dbReference type="ARBA" id="ARBA00022448"/>
    </source>
</evidence>
<dbReference type="InterPro" id="IPR003439">
    <property type="entry name" value="ABC_transporter-like_ATP-bd"/>
</dbReference>
<dbReference type="EMBL" id="QGNW01000007">
    <property type="protein sequence ID" value="RVX20106.1"/>
    <property type="molecule type" value="Genomic_DNA"/>
</dbReference>
<proteinExistence type="inferred from homology"/>
<dbReference type="SUPFAM" id="SSF52540">
    <property type="entry name" value="P-loop containing nucleoside triphosphate hydrolases"/>
    <property type="match status" value="1"/>
</dbReference>
<dbReference type="Proteomes" id="UP000288805">
    <property type="component" value="Unassembled WGS sequence"/>
</dbReference>
<accession>A0A438KFY0</accession>
<dbReference type="AlphaFoldDB" id="A0A438KFY0"/>
<keyword evidence="2" id="KW-0813">Transport</keyword>
<evidence type="ECO:0000256" key="1">
    <source>
        <dbReference type="ARBA" id="ARBA00005814"/>
    </source>
</evidence>
<dbReference type="GO" id="GO:0016887">
    <property type="term" value="F:ATP hydrolysis activity"/>
    <property type="evidence" value="ECO:0007669"/>
    <property type="project" value="InterPro"/>
</dbReference>
<comment type="caution">
    <text evidence="5">The sequence shown here is derived from an EMBL/GenBank/DDBJ whole genome shotgun (WGS) entry which is preliminary data.</text>
</comment>
<feature type="region of interest" description="Disordered" evidence="3">
    <location>
        <begin position="1"/>
        <end position="25"/>
    </location>
</feature>